<proteinExistence type="predicted"/>
<accession>A0AA38RCV5</accession>
<dbReference type="Proteomes" id="UP001174691">
    <property type="component" value="Unassembled WGS sequence"/>
</dbReference>
<evidence type="ECO:0000313" key="2">
    <source>
        <dbReference type="Proteomes" id="UP001174691"/>
    </source>
</evidence>
<organism evidence="1 2">
    <name type="scientific">Coniochaeta hoffmannii</name>
    <dbReference type="NCBI Taxonomy" id="91930"/>
    <lineage>
        <taxon>Eukaryota</taxon>
        <taxon>Fungi</taxon>
        <taxon>Dikarya</taxon>
        <taxon>Ascomycota</taxon>
        <taxon>Pezizomycotina</taxon>
        <taxon>Sordariomycetes</taxon>
        <taxon>Sordariomycetidae</taxon>
        <taxon>Coniochaetales</taxon>
        <taxon>Coniochaetaceae</taxon>
        <taxon>Coniochaeta</taxon>
    </lineage>
</organism>
<protein>
    <submittedName>
        <fullName evidence="1">Uncharacterized protein</fullName>
    </submittedName>
</protein>
<sequence length="142" mass="16116">MSPSNPPNAPGGLTLLGRDPAKETYHWEGPRHGTVWETLPNRLYGWLRPWTDWEPEDDEKMWIDEAGKPSHYLMDPEMEGFRPDPLDEEWALVVGKTDGRGILRIRREFLFGVKASLLGTVEELRGVTSCYAFAGAVMRGEC</sequence>
<dbReference type="AlphaFoldDB" id="A0AA38RCV5"/>
<gene>
    <name evidence="1" type="ORF">NKR19_g9233</name>
</gene>
<comment type="caution">
    <text evidence="1">The sequence shown here is derived from an EMBL/GenBank/DDBJ whole genome shotgun (WGS) entry which is preliminary data.</text>
</comment>
<evidence type="ECO:0000313" key="1">
    <source>
        <dbReference type="EMBL" id="KAJ9132661.1"/>
    </source>
</evidence>
<name>A0AA38RCV5_9PEZI</name>
<keyword evidence="2" id="KW-1185">Reference proteome</keyword>
<dbReference type="EMBL" id="JANBVN010000212">
    <property type="protein sequence ID" value="KAJ9132661.1"/>
    <property type="molecule type" value="Genomic_DNA"/>
</dbReference>
<reference evidence="1" key="1">
    <citation type="submission" date="2022-07" db="EMBL/GenBank/DDBJ databases">
        <title>Fungi with potential for degradation of polypropylene.</title>
        <authorList>
            <person name="Gostincar C."/>
        </authorList>
    </citation>
    <scope>NUCLEOTIDE SEQUENCE</scope>
    <source>
        <strain evidence="1">EXF-13287</strain>
    </source>
</reference>